<evidence type="ECO:0000313" key="10">
    <source>
        <dbReference type="Proteomes" id="UP001059380"/>
    </source>
</evidence>
<feature type="domain" description="Methyl-accepting transducer" evidence="7">
    <location>
        <begin position="624"/>
        <end position="839"/>
    </location>
</feature>
<dbReference type="GO" id="GO:0006935">
    <property type="term" value="P:chemotaxis"/>
    <property type="evidence" value="ECO:0007669"/>
    <property type="project" value="UniProtKB-KW"/>
</dbReference>
<feature type="region of interest" description="Disordered" evidence="5">
    <location>
        <begin position="855"/>
        <end position="884"/>
    </location>
</feature>
<dbReference type="InterPro" id="IPR003660">
    <property type="entry name" value="HAMP_dom"/>
</dbReference>
<keyword evidence="1" id="KW-0145">Chemotaxis</keyword>
<feature type="transmembrane region" description="Helical" evidence="6">
    <location>
        <begin position="194"/>
        <end position="214"/>
    </location>
</feature>
<dbReference type="Pfam" id="PF18947">
    <property type="entry name" value="HAMP_2"/>
    <property type="match status" value="3"/>
</dbReference>
<dbReference type="Pfam" id="PF00015">
    <property type="entry name" value="MCPsignal"/>
    <property type="match status" value="1"/>
</dbReference>
<dbReference type="KEGG" id="orp:MOP44_17985"/>
<dbReference type="PROSITE" id="PS50111">
    <property type="entry name" value="CHEMOTAXIS_TRANSDUC_2"/>
    <property type="match status" value="1"/>
</dbReference>
<dbReference type="GO" id="GO:0004888">
    <property type="term" value="F:transmembrane signaling receptor activity"/>
    <property type="evidence" value="ECO:0007669"/>
    <property type="project" value="TreeGrafter"/>
</dbReference>
<keyword evidence="10" id="KW-1185">Reference proteome</keyword>
<keyword evidence="6" id="KW-0812">Transmembrane</keyword>
<dbReference type="InterPro" id="IPR004089">
    <property type="entry name" value="MCPsignal_dom"/>
</dbReference>
<keyword evidence="3" id="KW-0807">Transducer</keyword>
<dbReference type="Gene3D" id="1.10.287.950">
    <property type="entry name" value="Methyl-accepting chemotaxis protein"/>
    <property type="match status" value="1"/>
</dbReference>
<dbReference type="SUPFAM" id="SSF158472">
    <property type="entry name" value="HAMP domain-like"/>
    <property type="match status" value="1"/>
</dbReference>
<name>A0A9J7BI29_9BACT</name>
<sequence length="919" mass="98779">MKWFYNMKIGTKLIGAFVMVGAITSVVGLIGIAKMGDIAERAASSYAKETLGLSYLKEANIDLIYVGRDEKNFLLASTAEQRERYRRAIRSDQEKLRENLENARPRIHTDKGKELLAKIDDAIRDRNQVLDQVLEMAAKDQLQQNRASVDMSMGTEREKADVADNALTALSTLKSELAQSDASMTEQVYRSSRTFMLILTIGGVTFGLASGIFISRSISRPLAQLAEAAKGISLGDVNQKVEYTSGDEVGSLAESFRGLVAYIRSAAGALEKVAAGDLTTKLTAKSDRDVLTLSLHRVGEVLENLQKEMARLITASHAGRLSERGRPDQFEGTFAEIVHGVNAMLDAILLPIGEGNRILAQISAGKIDELITQTYKGDHEKMKLAVNNVGIVLQSLNKEMVRLIAASHDGLLSERGRPDQFQGTFAEIVHGVNAMLDAILLPIGEGNRILAQISAGKIDELITQTYKGDHEKMKLAVNNVGIVLQSLNKELGRLADAGRQGQLATRGRDAEFQGAFSGIVRGVNDILDAVIAPLNVSARYVELISKGEIPPQITDTYNGDFNTIKNNLNSLIAAMNEITRAAEEISAGNLTVAVKERSAQDKLMQALSAMVSGLTRTVGDIRSIAGEVAAASQSIATASVQVSKGASAQAAAAEEASSSMEEMVSNIKQNADNAQQTDKIANKSAQDAQESGKSVLEAVAAMKEIANKISIIEEIARQTNLLALNAAIEAARAGEHGKGFAVVAAEVRKLAERSQKAAGEINQLSSTTLTVSENSGEMLQKLVPDIQRTAELVQEISAASKEQDTGAEQINKALQQLEQVIQQNASAAEEMASTTEELTGQSDQLVSALSFFHTGDEGDARRQRANGSRPARLAHTPAARPPKPEAHAIVAAVKPNGKAGVVLRLNDKHDELDSEFERY</sequence>
<dbReference type="RefSeq" id="WP_260791640.1">
    <property type="nucleotide sequence ID" value="NZ_CP093313.1"/>
</dbReference>
<keyword evidence="6" id="KW-0472">Membrane</keyword>
<dbReference type="SUPFAM" id="SSF58104">
    <property type="entry name" value="Methyl-accepting chemotaxis protein (MCP) signaling domain"/>
    <property type="match status" value="1"/>
</dbReference>
<dbReference type="SMART" id="SM00283">
    <property type="entry name" value="MA"/>
    <property type="match status" value="1"/>
</dbReference>
<evidence type="ECO:0000256" key="5">
    <source>
        <dbReference type="SAM" id="MobiDB-lite"/>
    </source>
</evidence>
<feature type="coiled-coil region" evidence="4">
    <location>
        <begin position="807"/>
        <end position="837"/>
    </location>
</feature>
<feature type="domain" description="HAMP" evidence="8">
    <location>
        <begin position="569"/>
        <end position="619"/>
    </location>
</feature>
<dbReference type="Proteomes" id="UP001059380">
    <property type="component" value="Chromosome"/>
</dbReference>
<dbReference type="Gene3D" id="1.10.8.500">
    <property type="entry name" value="HAMP domain in histidine kinase"/>
    <property type="match status" value="1"/>
</dbReference>
<evidence type="ECO:0000256" key="2">
    <source>
        <dbReference type="ARBA" id="ARBA00029447"/>
    </source>
</evidence>
<comment type="similarity">
    <text evidence="2">Belongs to the methyl-accepting chemotaxis (MCP) protein family.</text>
</comment>
<keyword evidence="6" id="KW-1133">Transmembrane helix</keyword>
<accession>A0A9J7BI29</accession>
<dbReference type="Pfam" id="PF12729">
    <property type="entry name" value="4HB_MCP_1"/>
    <property type="match status" value="1"/>
</dbReference>
<dbReference type="GO" id="GO:0007165">
    <property type="term" value="P:signal transduction"/>
    <property type="evidence" value="ECO:0007669"/>
    <property type="project" value="UniProtKB-KW"/>
</dbReference>
<dbReference type="EMBL" id="CP093313">
    <property type="protein sequence ID" value="UWZ82456.1"/>
    <property type="molecule type" value="Genomic_DNA"/>
</dbReference>
<dbReference type="PANTHER" id="PTHR43531:SF11">
    <property type="entry name" value="METHYL-ACCEPTING CHEMOTAXIS PROTEIN 3"/>
    <property type="match status" value="1"/>
</dbReference>
<dbReference type="InterPro" id="IPR051310">
    <property type="entry name" value="MCP_chemotaxis"/>
</dbReference>
<dbReference type="Pfam" id="PF00672">
    <property type="entry name" value="HAMP"/>
    <property type="match status" value="1"/>
</dbReference>
<evidence type="ECO:0000256" key="4">
    <source>
        <dbReference type="SAM" id="Coils"/>
    </source>
</evidence>
<evidence type="ECO:0000256" key="6">
    <source>
        <dbReference type="SAM" id="Phobius"/>
    </source>
</evidence>
<dbReference type="GO" id="GO:0005886">
    <property type="term" value="C:plasma membrane"/>
    <property type="evidence" value="ECO:0007669"/>
    <property type="project" value="TreeGrafter"/>
</dbReference>
<evidence type="ECO:0000313" key="9">
    <source>
        <dbReference type="EMBL" id="UWZ82456.1"/>
    </source>
</evidence>
<dbReference type="Gene3D" id="1.20.120.1530">
    <property type="match status" value="3"/>
</dbReference>
<dbReference type="CDD" id="cd06225">
    <property type="entry name" value="HAMP"/>
    <property type="match status" value="1"/>
</dbReference>
<evidence type="ECO:0000256" key="3">
    <source>
        <dbReference type="PROSITE-ProRule" id="PRU00284"/>
    </source>
</evidence>
<dbReference type="PROSITE" id="PS50885">
    <property type="entry name" value="HAMP"/>
    <property type="match status" value="2"/>
</dbReference>
<reference evidence="9" key="1">
    <citation type="submission" date="2021-04" db="EMBL/GenBank/DDBJ databases">
        <title>Phylogenetic analysis of Acidobacteriaceae.</title>
        <authorList>
            <person name="Qiu L."/>
            <person name="Zhang Q."/>
        </authorList>
    </citation>
    <scope>NUCLEOTIDE SEQUENCE</scope>
    <source>
        <strain evidence="9">DSM 25168</strain>
    </source>
</reference>
<evidence type="ECO:0000259" key="8">
    <source>
        <dbReference type="PROSITE" id="PS50885"/>
    </source>
</evidence>
<dbReference type="InterPro" id="IPR024478">
    <property type="entry name" value="HlyB_4HB_MCP"/>
</dbReference>
<dbReference type="SMART" id="SM00304">
    <property type="entry name" value="HAMP"/>
    <property type="match status" value="3"/>
</dbReference>
<feature type="domain" description="HAMP" evidence="8">
    <location>
        <begin position="216"/>
        <end position="268"/>
    </location>
</feature>
<dbReference type="PANTHER" id="PTHR43531">
    <property type="entry name" value="PROTEIN ICFG"/>
    <property type="match status" value="1"/>
</dbReference>
<gene>
    <name evidence="9" type="ORF">MOP44_17985</name>
</gene>
<feature type="transmembrane region" description="Helical" evidence="6">
    <location>
        <begin position="13"/>
        <end position="33"/>
    </location>
</feature>
<proteinExistence type="inferred from homology"/>
<organism evidence="9 10">
    <name type="scientific">Occallatibacter riparius</name>
    <dbReference type="NCBI Taxonomy" id="1002689"/>
    <lineage>
        <taxon>Bacteria</taxon>
        <taxon>Pseudomonadati</taxon>
        <taxon>Acidobacteriota</taxon>
        <taxon>Terriglobia</taxon>
        <taxon>Terriglobales</taxon>
        <taxon>Acidobacteriaceae</taxon>
        <taxon>Occallatibacter</taxon>
    </lineage>
</organism>
<evidence type="ECO:0000259" key="7">
    <source>
        <dbReference type="PROSITE" id="PS50111"/>
    </source>
</evidence>
<protein>
    <submittedName>
        <fullName evidence="9">Methyl-accepting chemotaxis protein</fullName>
    </submittedName>
</protein>
<dbReference type="AlphaFoldDB" id="A0A9J7BI29"/>
<evidence type="ECO:0000256" key="1">
    <source>
        <dbReference type="ARBA" id="ARBA00022500"/>
    </source>
</evidence>
<keyword evidence="4" id="KW-0175">Coiled coil</keyword>